<evidence type="ECO:0000256" key="1">
    <source>
        <dbReference type="ARBA" id="ARBA00004430"/>
    </source>
</evidence>
<reference evidence="2 3" key="1">
    <citation type="submission" date="2020-02" db="EMBL/GenBank/DDBJ databases">
        <title>Draft genome sequence of Haematococcus lacustris strain NIES-144.</title>
        <authorList>
            <person name="Morimoto D."/>
            <person name="Nakagawa S."/>
            <person name="Yoshida T."/>
            <person name="Sawayama S."/>
        </authorList>
    </citation>
    <scope>NUCLEOTIDE SEQUENCE [LARGE SCALE GENOMIC DNA]</scope>
    <source>
        <strain evidence="2 3">NIES-144</strain>
    </source>
</reference>
<accession>A0A699YVG8</accession>
<gene>
    <name evidence="2" type="ORF">HaLaN_06439</name>
</gene>
<proteinExistence type="predicted"/>
<protein>
    <submittedName>
        <fullName evidence="2">Uncharacterized protein</fullName>
    </submittedName>
</protein>
<dbReference type="Proteomes" id="UP000485058">
    <property type="component" value="Unassembled WGS sequence"/>
</dbReference>
<evidence type="ECO:0000313" key="3">
    <source>
        <dbReference type="Proteomes" id="UP000485058"/>
    </source>
</evidence>
<dbReference type="GO" id="GO:0005930">
    <property type="term" value="C:axoneme"/>
    <property type="evidence" value="ECO:0007669"/>
    <property type="project" value="UniProtKB-SubCell"/>
</dbReference>
<keyword evidence="3" id="KW-1185">Reference proteome</keyword>
<comment type="subcellular location">
    <subcellularLocation>
        <location evidence="1">Cytoplasm</location>
        <location evidence="1">Cytoskeleton</location>
        <location evidence="1">Cilium axoneme</location>
    </subcellularLocation>
</comment>
<evidence type="ECO:0000313" key="2">
    <source>
        <dbReference type="EMBL" id="GFH11016.1"/>
    </source>
</evidence>
<dbReference type="InterPro" id="IPR032675">
    <property type="entry name" value="LRR_dom_sf"/>
</dbReference>
<comment type="caution">
    <text evidence="2">The sequence shown here is derived from an EMBL/GenBank/DDBJ whole genome shotgun (WGS) entry which is preliminary data.</text>
</comment>
<dbReference type="AlphaFoldDB" id="A0A699YVG8"/>
<dbReference type="EMBL" id="BLLF01000366">
    <property type="protein sequence ID" value="GFH11016.1"/>
    <property type="molecule type" value="Genomic_DNA"/>
</dbReference>
<organism evidence="2 3">
    <name type="scientific">Haematococcus lacustris</name>
    <name type="common">Green alga</name>
    <name type="synonym">Haematococcus pluvialis</name>
    <dbReference type="NCBI Taxonomy" id="44745"/>
    <lineage>
        <taxon>Eukaryota</taxon>
        <taxon>Viridiplantae</taxon>
        <taxon>Chlorophyta</taxon>
        <taxon>core chlorophytes</taxon>
        <taxon>Chlorophyceae</taxon>
        <taxon>CS clade</taxon>
        <taxon>Chlamydomonadales</taxon>
        <taxon>Haematococcaceae</taxon>
        <taxon>Haematococcus</taxon>
    </lineage>
</organism>
<sequence length="320" mass="34383">MIARRSFTKLGTLRGRTAKLAVTFEQQQPLEGGQYAEVLAHALAKLGSGLVSLLSHPQLALQLQQLDLTGTVILEPEEAGPGPAPAAALASLFQGLRLRQLSLAGPLLPHLQPLAQHLTQLRLEDCKLLSLSPLAQLQVLTVCRRLHGLHVLLQALPRLHTLQLPGMCICEQQLDALLAATQLTSIQLASIRELTSSRADLPCSWQRLELLQNIAYSTVTCLPLHGLTQPLVLGGLYVGVGAASDAEVAAAVQHLAGTCKAPVIITNLHLNACSAADVTALAPACRACTHLKFIFGSMKPSLEFWRQLVQLMPTVQQRDI</sequence>
<dbReference type="Gene3D" id="3.80.10.10">
    <property type="entry name" value="Ribonuclease Inhibitor"/>
    <property type="match status" value="1"/>
</dbReference>
<dbReference type="SUPFAM" id="SSF52058">
    <property type="entry name" value="L domain-like"/>
    <property type="match status" value="1"/>
</dbReference>
<name>A0A699YVG8_HAELA</name>